<accession>A0ACC0AC86</accession>
<reference evidence="2" key="1">
    <citation type="journal article" date="2023" name="Nat. Plants">
        <title>Single-cell RNA sequencing provides a high-resolution roadmap for understanding the multicellular compartmentation of specialized metabolism.</title>
        <authorList>
            <person name="Sun S."/>
            <person name="Shen X."/>
            <person name="Li Y."/>
            <person name="Li Y."/>
            <person name="Wang S."/>
            <person name="Li R."/>
            <person name="Zhang H."/>
            <person name="Shen G."/>
            <person name="Guo B."/>
            <person name="Wei J."/>
            <person name="Xu J."/>
            <person name="St-Pierre B."/>
            <person name="Chen S."/>
            <person name="Sun C."/>
        </authorList>
    </citation>
    <scope>NUCLEOTIDE SEQUENCE [LARGE SCALE GENOMIC DNA]</scope>
</reference>
<organism evidence="1 2">
    <name type="scientific">Catharanthus roseus</name>
    <name type="common">Madagascar periwinkle</name>
    <name type="synonym">Vinca rosea</name>
    <dbReference type="NCBI Taxonomy" id="4058"/>
    <lineage>
        <taxon>Eukaryota</taxon>
        <taxon>Viridiplantae</taxon>
        <taxon>Streptophyta</taxon>
        <taxon>Embryophyta</taxon>
        <taxon>Tracheophyta</taxon>
        <taxon>Spermatophyta</taxon>
        <taxon>Magnoliopsida</taxon>
        <taxon>eudicotyledons</taxon>
        <taxon>Gunneridae</taxon>
        <taxon>Pentapetalae</taxon>
        <taxon>asterids</taxon>
        <taxon>lamiids</taxon>
        <taxon>Gentianales</taxon>
        <taxon>Apocynaceae</taxon>
        <taxon>Rauvolfioideae</taxon>
        <taxon>Vinceae</taxon>
        <taxon>Catharanthinae</taxon>
        <taxon>Catharanthus</taxon>
    </lineage>
</organism>
<evidence type="ECO:0000313" key="2">
    <source>
        <dbReference type="Proteomes" id="UP001060085"/>
    </source>
</evidence>
<keyword evidence="2" id="KW-1185">Reference proteome</keyword>
<proteinExistence type="predicted"/>
<comment type="caution">
    <text evidence="1">The sequence shown here is derived from an EMBL/GenBank/DDBJ whole genome shotgun (WGS) entry which is preliminary data.</text>
</comment>
<protein>
    <submittedName>
        <fullName evidence="1">Uncharacterized protein</fullName>
    </submittedName>
</protein>
<evidence type="ECO:0000313" key="1">
    <source>
        <dbReference type="EMBL" id="KAI5658361.1"/>
    </source>
</evidence>
<dbReference type="EMBL" id="CM044706">
    <property type="protein sequence ID" value="KAI5658361.1"/>
    <property type="molecule type" value="Genomic_DNA"/>
</dbReference>
<gene>
    <name evidence="1" type="ORF">M9H77_27154</name>
</gene>
<sequence length="128" mass="14354">MMNRQNHGFHSSYMGKQGGIHHEIPFKEHKQRIANADADAAAEEIWELTEDIVDYSGEPPTAPMDLCPLSPPDSIALRILNHRITKFAPLVYSRPADDNCPDTDIFIEGSYGMLDFCINMGFVQTMSV</sequence>
<name>A0ACC0AC86_CATRO</name>
<dbReference type="Proteomes" id="UP001060085">
    <property type="component" value="Linkage Group LG06"/>
</dbReference>